<dbReference type="SUPFAM" id="SSF57850">
    <property type="entry name" value="RING/U-box"/>
    <property type="match status" value="1"/>
</dbReference>
<comment type="caution">
    <text evidence="4">The sequence shown here is derived from an EMBL/GenBank/DDBJ whole genome shotgun (WGS) entry which is preliminary data.</text>
</comment>
<name>A0A9W7XB29_9POAL</name>
<dbReference type="PROSITE" id="PS50089">
    <property type="entry name" value="ZF_RING_2"/>
    <property type="match status" value="1"/>
</dbReference>
<gene>
    <name evidence="4" type="ORF">BS78_K266900</name>
</gene>
<evidence type="ECO:0000256" key="2">
    <source>
        <dbReference type="SAM" id="Phobius"/>
    </source>
</evidence>
<dbReference type="Proteomes" id="UP001164776">
    <property type="component" value="Unassembled WGS sequence"/>
</dbReference>
<dbReference type="SMART" id="SM00184">
    <property type="entry name" value="RING"/>
    <property type="match status" value="1"/>
</dbReference>
<accession>A0A9W7XB29</accession>
<feature type="transmembrane region" description="Helical" evidence="2">
    <location>
        <begin position="43"/>
        <end position="66"/>
    </location>
</feature>
<dbReference type="CDD" id="cd16461">
    <property type="entry name" value="RING-H2_EL5-like"/>
    <property type="match status" value="1"/>
</dbReference>
<dbReference type="EMBL" id="MU629763">
    <property type="protein sequence ID" value="KAJ1255292.1"/>
    <property type="molecule type" value="Genomic_DNA"/>
</dbReference>
<dbReference type="Gene3D" id="3.30.40.10">
    <property type="entry name" value="Zinc/RING finger domain, C3HC4 (zinc finger)"/>
    <property type="match status" value="1"/>
</dbReference>
<dbReference type="Pfam" id="PF13639">
    <property type="entry name" value="zf-RING_2"/>
    <property type="match status" value="1"/>
</dbReference>
<dbReference type="PANTHER" id="PTHR45676:SF178">
    <property type="entry name" value="RING-TYPE E3 UBIQUITIN TRANSFERASE"/>
    <property type="match status" value="1"/>
</dbReference>
<dbReference type="PANTHER" id="PTHR45676">
    <property type="entry name" value="RING-H2 FINGER PROTEIN ATL51-RELATED"/>
    <property type="match status" value="1"/>
</dbReference>
<keyword evidence="2" id="KW-1133">Transmembrane helix</keyword>
<keyword evidence="1" id="KW-0862">Zinc</keyword>
<dbReference type="InterPro" id="IPR013083">
    <property type="entry name" value="Znf_RING/FYVE/PHD"/>
</dbReference>
<dbReference type="OrthoDB" id="8062037at2759"/>
<sequence>MARSILVPSAAAGVYHYRRLVGGGLPDPPSPSADNSRLGAADVLSMAATGALVLLLVAWVAFGCYLERRSSSRNSNGHGDGGGRAAADVELPRQAPPAALVCTYRAAEDGQEEEQACSVCLSELADGEAVRVLTGCRHCFHAACIDKWLRERRTCPNCRAPAAVAAANTAAKGGRN</sequence>
<dbReference type="GO" id="GO:0008270">
    <property type="term" value="F:zinc ion binding"/>
    <property type="evidence" value="ECO:0007669"/>
    <property type="project" value="UniProtKB-KW"/>
</dbReference>
<organism evidence="4 5">
    <name type="scientific">Paspalum vaginatum</name>
    <name type="common">seashore paspalum</name>
    <dbReference type="NCBI Taxonomy" id="158149"/>
    <lineage>
        <taxon>Eukaryota</taxon>
        <taxon>Viridiplantae</taxon>
        <taxon>Streptophyta</taxon>
        <taxon>Embryophyta</taxon>
        <taxon>Tracheophyta</taxon>
        <taxon>Spermatophyta</taxon>
        <taxon>Magnoliopsida</taxon>
        <taxon>Liliopsida</taxon>
        <taxon>Poales</taxon>
        <taxon>Poaceae</taxon>
        <taxon>PACMAD clade</taxon>
        <taxon>Panicoideae</taxon>
        <taxon>Andropogonodae</taxon>
        <taxon>Paspaleae</taxon>
        <taxon>Paspalinae</taxon>
        <taxon>Paspalum</taxon>
    </lineage>
</organism>
<evidence type="ECO:0000313" key="5">
    <source>
        <dbReference type="Proteomes" id="UP001164776"/>
    </source>
</evidence>
<evidence type="ECO:0000313" key="4">
    <source>
        <dbReference type="EMBL" id="KAJ1255292.1"/>
    </source>
</evidence>
<dbReference type="AlphaFoldDB" id="A0A9W7XB29"/>
<dbReference type="InterPro" id="IPR001841">
    <property type="entry name" value="Znf_RING"/>
</dbReference>
<feature type="domain" description="RING-type" evidence="3">
    <location>
        <begin position="117"/>
        <end position="159"/>
    </location>
</feature>
<keyword evidence="2" id="KW-0472">Membrane</keyword>
<proteinExistence type="predicted"/>
<keyword evidence="2" id="KW-0812">Transmembrane</keyword>
<keyword evidence="1" id="KW-0863">Zinc-finger</keyword>
<dbReference type="GO" id="GO:0016567">
    <property type="term" value="P:protein ubiquitination"/>
    <property type="evidence" value="ECO:0007669"/>
    <property type="project" value="TreeGrafter"/>
</dbReference>
<keyword evidence="1" id="KW-0479">Metal-binding</keyword>
<evidence type="ECO:0000259" key="3">
    <source>
        <dbReference type="PROSITE" id="PS50089"/>
    </source>
</evidence>
<protein>
    <recommendedName>
        <fullName evidence="3">RING-type domain-containing protein</fullName>
    </recommendedName>
</protein>
<reference evidence="4 5" key="1">
    <citation type="submission" date="2022-10" db="EMBL/GenBank/DDBJ databases">
        <title>WGS assembly of Paspalum vaginatum 540-79.</title>
        <authorList>
            <person name="Sun G."/>
            <person name="Wase N."/>
            <person name="Shu S."/>
            <person name="Jenkins J."/>
            <person name="Zhou B."/>
            <person name="Torres-Rodriguez J."/>
            <person name="Chen C."/>
            <person name="Sandor L."/>
            <person name="Plott C."/>
            <person name="Yoshinga Y."/>
            <person name="Daum C."/>
            <person name="Qi P."/>
            <person name="Barry K."/>
            <person name="Lipzen A."/>
            <person name="Berry L."/>
            <person name="Pedersen C."/>
            <person name="Gottilla T."/>
            <person name="Foltz A."/>
            <person name="Yu H."/>
            <person name="O'Malley R."/>
            <person name="Zhang C."/>
            <person name="Devos K."/>
            <person name="Sigmon B."/>
            <person name="Yu B."/>
            <person name="Obata T."/>
            <person name="Schmutz J."/>
            <person name="Schnable J."/>
        </authorList>
    </citation>
    <scope>NUCLEOTIDE SEQUENCE [LARGE SCALE GENOMIC DNA]</scope>
    <source>
        <strain evidence="5">cv. 540-79</strain>
    </source>
</reference>
<keyword evidence="5" id="KW-1185">Reference proteome</keyword>
<evidence type="ECO:0000256" key="1">
    <source>
        <dbReference type="PROSITE-ProRule" id="PRU00175"/>
    </source>
</evidence>